<organism evidence="8 9">
    <name type="scientific">Stylophora pistillata</name>
    <name type="common">Smooth cauliflower coral</name>
    <dbReference type="NCBI Taxonomy" id="50429"/>
    <lineage>
        <taxon>Eukaryota</taxon>
        <taxon>Metazoa</taxon>
        <taxon>Cnidaria</taxon>
        <taxon>Anthozoa</taxon>
        <taxon>Hexacorallia</taxon>
        <taxon>Scleractinia</taxon>
        <taxon>Astrocoeniina</taxon>
        <taxon>Pocilloporidae</taxon>
        <taxon>Stylophora</taxon>
    </lineage>
</organism>
<dbReference type="SMART" id="SM00063">
    <property type="entry name" value="FRI"/>
    <property type="match status" value="3"/>
</dbReference>
<feature type="disulfide bond" evidence="3">
    <location>
        <begin position="350"/>
        <end position="374"/>
    </location>
</feature>
<feature type="compositionally biased region" description="Polar residues" evidence="4">
    <location>
        <begin position="122"/>
        <end position="140"/>
    </location>
</feature>
<evidence type="ECO:0000259" key="7">
    <source>
        <dbReference type="PROSITE" id="PS50853"/>
    </source>
</evidence>
<proteinExistence type="predicted"/>
<keyword evidence="1" id="KW-0217">Developmental protein</keyword>
<feature type="signal peptide" evidence="5">
    <location>
        <begin position="1"/>
        <end position="18"/>
    </location>
</feature>
<dbReference type="Gene3D" id="2.60.40.10">
    <property type="entry name" value="Immunoglobulins"/>
    <property type="match status" value="1"/>
</dbReference>
<keyword evidence="2 3" id="KW-1015">Disulfide bond</keyword>
<evidence type="ECO:0000313" key="8">
    <source>
        <dbReference type="EMBL" id="PFX34051.1"/>
    </source>
</evidence>
<reference evidence="9" key="1">
    <citation type="journal article" date="2017" name="bioRxiv">
        <title>Comparative analysis of the genomes of Stylophora pistillata and Acropora digitifera provides evidence for extensive differences between species of corals.</title>
        <authorList>
            <person name="Voolstra C.R."/>
            <person name="Li Y."/>
            <person name="Liew Y.J."/>
            <person name="Baumgarten S."/>
            <person name="Zoccola D."/>
            <person name="Flot J.-F."/>
            <person name="Tambutte S."/>
            <person name="Allemand D."/>
            <person name="Aranda M."/>
        </authorList>
    </citation>
    <scope>NUCLEOTIDE SEQUENCE [LARGE SCALE GENOMIC DNA]</scope>
</reference>
<feature type="disulfide bond" evidence="3">
    <location>
        <begin position="219"/>
        <end position="243"/>
    </location>
</feature>
<evidence type="ECO:0000256" key="2">
    <source>
        <dbReference type="ARBA" id="ARBA00023157"/>
    </source>
</evidence>
<dbReference type="AlphaFoldDB" id="A0A2B4SVZ7"/>
<accession>A0A2B4SVZ7</accession>
<dbReference type="GO" id="GO:0005615">
    <property type="term" value="C:extracellular space"/>
    <property type="evidence" value="ECO:0007669"/>
    <property type="project" value="TreeGrafter"/>
</dbReference>
<feature type="region of interest" description="Disordered" evidence="4">
    <location>
        <begin position="122"/>
        <end position="141"/>
    </location>
</feature>
<dbReference type="InterPro" id="IPR003961">
    <property type="entry name" value="FN3_dom"/>
</dbReference>
<dbReference type="STRING" id="50429.A0A2B4SVZ7"/>
<dbReference type="SUPFAM" id="SSF49265">
    <property type="entry name" value="Fibronectin type III"/>
    <property type="match status" value="1"/>
</dbReference>
<keyword evidence="5" id="KW-0732">Signal</keyword>
<feature type="domain" description="Fibronectin type-III" evidence="7">
    <location>
        <begin position="25"/>
        <end position="119"/>
    </location>
</feature>
<feature type="disulfide bond" evidence="3">
    <location>
        <begin position="319"/>
        <end position="357"/>
    </location>
</feature>
<feature type="domain" description="FZ" evidence="6">
    <location>
        <begin position="273"/>
        <end position="390"/>
    </location>
</feature>
<dbReference type="InterPro" id="IPR036790">
    <property type="entry name" value="Frizzled_dom_sf"/>
</dbReference>
<keyword evidence="9" id="KW-1185">Reference proteome</keyword>
<evidence type="ECO:0000259" key="6">
    <source>
        <dbReference type="PROSITE" id="PS50038"/>
    </source>
</evidence>
<sequence length="622" mass="70510">MKFLEFAWFGVFLTICRARKGTISTPIKLKVEASSPTSLRLTWDPPVVSPNSLMGYSLVFVPVQTQHKRRTHVELFINQFNLTNLRPGTRYRIKVAPLMNNGKLRGVYSSWVKVKTLTDNKNASSQNRDLTDQSPNSPQVPSHCARIRQVCENIGYNYTQLPNYFNQRTHDEAGHEFSQFTRTIQSNCSKVLHVFLCSLYFTPCANDSNTVTPPCRSVCRAAQRDCEPWLKRNGFGWPYKFRCSSFPDPSDKTCVSDDGTITQVVEPNVVPKKCDPLNTDMCKDLGYTFVQMPNFFKDETQNEAKLRIKEFYPLVQTKCSPALRFFLCTLYIPPCVINVNEMIHPCREVCEEARRGCEPIMLRAGFHWPDVMKCSRPDFPLNRSGFCLKPNPQNPKATAVSPTQSHCQPLMIPYCRSLNYTSTILPNLLNHTSQTEVNTTLASKEMSLLMKSKCSQHLKRFVCFLLAPHCTSDGKPLPPCQSFCEKVKRDCANASCHWLANLNCAKFPTLSRKRLCFGDPLTTMDCVGPHSRPCTVISSTFPIILKCSPPAARFVIDEVNINLYNGTHILMSSTSDVLRECNGNSRSVNGRYECQFSVLYSKYGISAQTVNTVTVKYHCRKT</sequence>
<dbReference type="GO" id="GO:0035567">
    <property type="term" value="P:non-canonical Wnt signaling pathway"/>
    <property type="evidence" value="ECO:0007669"/>
    <property type="project" value="TreeGrafter"/>
</dbReference>
<protein>
    <submittedName>
        <fullName evidence="8">Frizzled-8</fullName>
    </submittedName>
</protein>
<feature type="domain" description="FZ" evidence="6">
    <location>
        <begin position="402"/>
        <end position="529"/>
    </location>
</feature>
<dbReference type="PANTHER" id="PTHR11309">
    <property type="entry name" value="FRIZZLED"/>
    <property type="match status" value="1"/>
</dbReference>
<dbReference type="CDD" id="cd00063">
    <property type="entry name" value="FN3"/>
    <property type="match status" value="1"/>
</dbReference>
<feature type="disulfide bond" evidence="3">
    <location>
        <begin position="282"/>
        <end position="328"/>
    </location>
</feature>
<evidence type="ECO:0000256" key="5">
    <source>
        <dbReference type="SAM" id="SignalP"/>
    </source>
</evidence>
<dbReference type="EMBL" id="LSMT01000007">
    <property type="protein sequence ID" value="PFX34051.1"/>
    <property type="molecule type" value="Genomic_DNA"/>
</dbReference>
<evidence type="ECO:0000256" key="1">
    <source>
        <dbReference type="ARBA" id="ARBA00022473"/>
    </source>
</evidence>
<name>A0A2B4SVZ7_STYPI</name>
<dbReference type="Pfam" id="PF01392">
    <property type="entry name" value="Fz"/>
    <property type="match status" value="3"/>
</dbReference>
<dbReference type="GO" id="GO:0060070">
    <property type="term" value="P:canonical Wnt signaling pathway"/>
    <property type="evidence" value="ECO:0007669"/>
    <property type="project" value="TreeGrafter"/>
</dbReference>
<feature type="disulfide bond" evidence="3">
    <location>
        <begin position="274"/>
        <end position="335"/>
    </location>
</feature>
<dbReference type="GO" id="GO:0005737">
    <property type="term" value="C:cytoplasm"/>
    <property type="evidence" value="ECO:0007669"/>
    <property type="project" value="TreeGrafter"/>
</dbReference>
<feature type="disulfide bond" evidence="3">
    <location>
        <begin position="188"/>
        <end position="226"/>
    </location>
</feature>
<evidence type="ECO:0000313" key="9">
    <source>
        <dbReference type="Proteomes" id="UP000225706"/>
    </source>
</evidence>
<comment type="caution">
    <text evidence="8">The sequence shown here is derived from an EMBL/GenBank/DDBJ whole genome shotgun (WGS) entry which is preliminary data.</text>
</comment>
<evidence type="ECO:0000256" key="4">
    <source>
        <dbReference type="SAM" id="MobiDB-lite"/>
    </source>
</evidence>
<dbReference type="Proteomes" id="UP000225706">
    <property type="component" value="Unassembled WGS sequence"/>
</dbReference>
<feature type="disulfide bond" evidence="3">
    <location>
        <begin position="151"/>
        <end position="197"/>
    </location>
</feature>
<dbReference type="SUPFAM" id="SSF63501">
    <property type="entry name" value="Frizzled cysteine-rich domain"/>
    <property type="match status" value="3"/>
</dbReference>
<gene>
    <name evidence="8" type="primary">fzd8</name>
    <name evidence="8" type="ORF">AWC38_SpisGene1126</name>
</gene>
<feature type="chain" id="PRO_5012721896" evidence="5">
    <location>
        <begin position="19"/>
        <end position="622"/>
    </location>
</feature>
<feature type="domain" description="FZ" evidence="6">
    <location>
        <begin position="149"/>
        <end position="257"/>
    </location>
</feature>
<dbReference type="InterPro" id="IPR020067">
    <property type="entry name" value="Frizzled_dom"/>
</dbReference>
<evidence type="ECO:0000256" key="3">
    <source>
        <dbReference type="PROSITE-ProRule" id="PRU00090"/>
    </source>
</evidence>
<dbReference type="PROSITE" id="PS50038">
    <property type="entry name" value="FZ"/>
    <property type="match status" value="3"/>
</dbReference>
<dbReference type="Pfam" id="PF00041">
    <property type="entry name" value="fn3"/>
    <property type="match status" value="1"/>
</dbReference>
<dbReference type="OrthoDB" id="10053709at2759"/>
<dbReference type="InterPro" id="IPR036116">
    <property type="entry name" value="FN3_sf"/>
</dbReference>
<feature type="disulfide bond" evidence="3">
    <location>
        <begin position="346"/>
        <end position="387"/>
    </location>
</feature>
<dbReference type="GO" id="GO:0017147">
    <property type="term" value="F:Wnt-protein binding"/>
    <property type="evidence" value="ECO:0007669"/>
    <property type="project" value="TreeGrafter"/>
</dbReference>
<dbReference type="InterPro" id="IPR013783">
    <property type="entry name" value="Ig-like_fold"/>
</dbReference>
<dbReference type="Gene3D" id="1.10.2000.10">
    <property type="entry name" value="Frizzled cysteine-rich domain"/>
    <property type="match status" value="3"/>
</dbReference>
<comment type="caution">
    <text evidence="3">Lacks conserved residue(s) required for the propagation of feature annotation.</text>
</comment>
<dbReference type="PROSITE" id="PS50853">
    <property type="entry name" value="FN3"/>
    <property type="match status" value="1"/>
</dbReference>
<dbReference type="CDD" id="cd07066">
    <property type="entry name" value="CRD_FZ"/>
    <property type="match status" value="1"/>
</dbReference>
<dbReference type="SMART" id="SM00060">
    <property type="entry name" value="FN3"/>
    <property type="match status" value="1"/>
</dbReference>
<dbReference type="InterPro" id="IPR015526">
    <property type="entry name" value="Frizzled/SFRP"/>
</dbReference>